<comment type="caution">
    <text evidence="1">The sequence shown here is derived from an EMBL/GenBank/DDBJ whole genome shotgun (WGS) entry which is preliminary data.</text>
</comment>
<keyword evidence="2" id="KW-1185">Reference proteome</keyword>
<dbReference type="Proteomes" id="UP000720189">
    <property type="component" value="Unassembled WGS sequence"/>
</dbReference>
<gene>
    <name evidence="1" type="ORF">BKA55DRAFT_147854</name>
</gene>
<dbReference type="RefSeq" id="XP_046044022.1">
    <property type="nucleotide sequence ID" value="XM_046184928.1"/>
</dbReference>
<accession>A0A9P9JP61</accession>
<dbReference type="AlphaFoldDB" id="A0A9P9JP61"/>
<dbReference type="EMBL" id="JAGMUX010000019">
    <property type="protein sequence ID" value="KAH7232362.1"/>
    <property type="molecule type" value="Genomic_DNA"/>
</dbReference>
<evidence type="ECO:0000313" key="2">
    <source>
        <dbReference type="Proteomes" id="UP000720189"/>
    </source>
</evidence>
<evidence type="ECO:0000313" key="1">
    <source>
        <dbReference type="EMBL" id="KAH7232362.1"/>
    </source>
</evidence>
<protein>
    <submittedName>
        <fullName evidence="1">Uncharacterized protein</fullName>
    </submittedName>
</protein>
<reference evidence="1" key="1">
    <citation type="journal article" date="2021" name="Nat. Commun.">
        <title>Genetic determinants of endophytism in the Arabidopsis root mycobiome.</title>
        <authorList>
            <person name="Mesny F."/>
            <person name="Miyauchi S."/>
            <person name="Thiergart T."/>
            <person name="Pickel B."/>
            <person name="Atanasova L."/>
            <person name="Karlsson M."/>
            <person name="Huettel B."/>
            <person name="Barry K.W."/>
            <person name="Haridas S."/>
            <person name="Chen C."/>
            <person name="Bauer D."/>
            <person name="Andreopoulos W."/>
            <person name="Pangilinan J."/>
            <person name="LaButti K."/>
            <person name="Riley R."/>
            <person name="Lipzen A."/>
            <person name="Clum A."/>
            <person name="Drula E."/>
            <person name="Henrissat B."/>
            <person name="Kohler A."/>
            <person name="Grigoriev I.V."/>
            <person name="Martin F.M."/>
            <person name="Hacquard S."/>
        </authorList>
    </citation>
    <scope>NUCLEOTIDE SEQUENCE</scope>
    <source>
        <strain evidence="1">MPI-CAGE-AT-0023</strain>
    </source>
</reference>
<dbReference type="GeneID" id="70214882"/>
<sequence length="108" mass="12083">MTSLECTPGRDYFVQDPAFPQICQIRCDGSIYDGYRKVGSSELDSTERRSYDGVVVVARSGSSELKPDESVWLLLMQKSERGRGYHRIGIAKVKADYISRSGSRVVIT</sequence>
<organism evidence="1 2">
    <name type="scientific">Fusarium redolens</name>
    <dbReference type="NCBI Taxonomy" id="48865"/>
    <lineage>
        <taxon>Eukaryota</taxon>
        <taxon>Fungi</taxon>
        <taxon>Dikarya</taxon>
        <taxon>Ascomycota</taxon>
        <taxon>Pezizomycotina</taxon>
        <taxon>Sordariomycetes</taxon>
        <taxon>Hypocreomycetidae</taxon>
        <taxon>Hypocreales</taxon>
        <taxon>Nectriaceae</taxon>
        <taxon>Fusarium</taxon>
        <taxon>Fusarium redolens species complex</taxon>
    </lineage>
</organism>
<name>A0A9P9JP61_FUSRE</name>
<proteinExistence type="predicted"/>